<dbReference type="EMBL" id="LR798383">
    <property type="protein sequence ID" value="CAB5228153.1"/>
    <property type="molecule type" value="Genomic_DNA"/>
</dbReference>
<dbReference type="EMBL" id="LR797382">
    <property type="protein sequence ID" value="CAB4212267.1"/>
    <property type="molecule type" value="Genomic_DNA"/>
</dbReference>
<proteinExistence type="predicted"/>
<organism evidence="3">
    <name type="scientific">uncultured Caudovirales phage</name>
    <dbReference type="NCBI Taxonomy" id="2100421"/>
    <lineage>
        <taxon>Viruses</taxon>
        <taxon>Duplodnaviria</taxon>
        <taxon>Heunggongvirae</taxon>
        <taxon>Uroviricota</taxon>
        <taxon>Caudoviricetes</taxon>
        <taxon>Peduoviridae</taxon>
        <taxon>Maltschvirus</taxon>
        <taxon>Maltschvirus maltsch</taxon>
    </lineage>
</organism>
<accession>A0A6J7XBB1</accession>
<evidence type="ECO:0000256" key="1">
    <source>
        <dbReference type="SAM" id="MobiDB-lite"/>
    </source>
</evidence>
<evidence type="ECO:0000313" key="2">
    <source>
        <dbReference type="EMBL" id="CAB4212267.1"/>
    </source>
</evidence>
<reference evidence="3" key="1">
    <citation type="submission" date="2020-05" db="EMBL/GenBank/DDBJ databases">
        <authorList>
            <person name="Chiriac C."/>
            <person name="Salcher M."/>
            <person name="Ghai R."/>
            <person name="Kavagutti S V."/>
        </authorList>
    </citation>
    <scope>NUCLEOTIDE SEQUENCE</scope>
</reference>
<sequence length="101" mass="11124">MSKHLSHGCRGPAAPADIKRGPSLSDILTIGDTNMPLYSYECNKCEGTIEVLDKYENILDELECHETEGCDGMLIRQVGMSSKPLVMDRDLISARTHSGKK</sequence>
<name>A0A6J7XBB1_9CAUD</name>
<gene>
    <name evidence="2" type="ORF">UFOVP1437_17</name>
    <name evidence="3" type="ORF">UFOVP1531_47</name>
</gene>
<evidence type="ECO:0000313" key="3">
    <source>
        <dbReference type="EMBL" id="CAB5228153.1"/>
    </source>
</evidence>
<feature type="region of interest" description="Disordered" evidence="1">
    <location>
        <begin position="1"/>
        <end position="20"/>
    </location>
</feature>
<protein>
    <submittedName>
        <fullName evidence="3">Uncharacterized protein</fullName>
    </submittedName>
</protein>